<dbReference type="Pfam" id="PF00289">
    <property type="entry name" value="Biotin_carb_N"/>
    <property type="match status" value="1"/>
</dbReference>
<evidence type="ECO:0000313" key="19">
    <source>
        <dbReference type="Proteomes" id="UP000315673"/>
    </source>
</evidence>
<dbReference type="SUPFAM" id="SSF52440">
    <property type="entry name" value="PreATP-grasp domain"/>
    <property type="match status" value="1"/>
</dbReference>
<reference evidence="18 19" key="1">
    <citation type="submission" date="2019-07" db="EMBL/GenBank/DDBJ databases">
        <title>Full genome sequence of Sphingomonas sp. 4R-6-7(HKS19).</title>
        <authorList>
            <person name="Im W.-T."/>
        </authorList>
    </citation>
    <scope>NUCLEOTIDE SEQUENCE [LARGE SCALE GENOMIC DNA]</scope>
    <source>
        <strain evidence="18 19">HKS19</strain>
    </source>
</reference>
<dbReference type="SUPFAM" id="SSF56059">
    <property type="entry name" value="Glutathione synthetase ATP-binding domain-like"/>
    <property type="match status" value="1"/>
</dbReference>
<dbReference type="PROSITE" id="PS00867">
    <property type="entry name" value="CPSASE_2"/>
    <property type="match status" value="1"/>
</dbReference>
<keyword evidence="8 14" id="KW-0547">Nucleotide-binding</keyword>
<protein>
    <recommendedName>
        <fullName evidence="5 15">Biotin carboxylase</fullName>
        <ecNumber evidence="4 15">6.3.4.14</ecNumber>
    </recommendedName>
    <alternativeName>
        <fullName evidence="12 15">Acetyl-coenzyme A carboxylase biotin carboxylase subunit A</fullName>
    </alternativeName>
</protein>
<keyword evidence="15" id="KW-0276">Fatty acid metabolism</keyword>
<dbReference type="UniPathway" id="UPA00655">
    <property type="reaction ID" value="UER00711"/>
</dbReference>
<keyword evidence="6 15" id="KW-0436">Ligase</keyword>
<keyword evidence="9 14" id="KW-0067">ATP-binding</keyword>
<dbReference type="AlphaFoldDB" id="A0A5B8LHP3"/>
<organism evidence="18 19">
    <name type="scientific">Sphingomonas panacisoli</name>
    <dbReference type="NCBI Taxonomy" id="1813879"/>
    <lineage>
        <taxon>Bacteria</taxon>
        <taxon>Pseudomonadati</taxon>
        <taxon>Pseudomonadota</taxon>
        <taxon>Alphaproteobacteria</taxon>
        <taxon>Sphingomonadales</taxon>
        <taxon>Sphingomonadaceae</taxon>
        <taxon>Sphingomonas</taxon>
    </lineage>
</organism>
<evidence type="ECO:0000256" key="1">
    <source>
        <dbReference type="ARBA" id="ARBA00003761"/>
    </source>
</evidence>
<dbReference type="InterPro" id="IPR016185">
    <property type="entry name" value="PreATP-grasp_dom_sf"/>
</dbReference>
<dbReference type="Proteomes" id="UP000315673">
    <property type="component" value="Chromosome"/>
</dbReference>
<comment type="function">
    <text evidence="1 15">This protein is a component of the acetyl coenzyme A carboxylase complex; first, biotin carboxylase catalyzes the carboxylation of the carrier protein and then the transcarboxylase transfers the carboxyl group to form malonyl-CoA.</text>
</comment>
<dbReference type="FunFam" id="3.30.1490.20:FF:000018">
    <property type="entry name" value="Biotin carboxylase"/>
    <property type="match status" value="1"/>
</dbReference>
<dbReference type="FunFam" id="3.40.50.20:FF:000010">
    <property type="entry name" value="Propionyl-CoA carboxylase subunit alpha"/>
    <property type="match status" value="1"/>
</dbReference>
<evidence type="ECO:0000256" key="14">
    <source>
        <dbReference type="PROSITE-ProRule" id="PRU00409"/>
    </source>
</evidence>
<accession>A0A5B8LHP3</accession>
<name>A0A5B8LHP3_9SPHN</name>
<evidence type="ECO:0000259" key="17">
    <source>
        <dbReference type="PROSITE" id="PS50979"/>
    </source>
</evidence>
<dbReference type="InterPro" id="IPR011054">
    <property type="entry name" value="Rudment_hybrid_motif"/>
</dbReference>
<evidence type="ECO:0000256" key="3">
    <source>
        <dbReference type="ARBA" id="ARBA00011750"/>
    </source>
</evidence>
<dbReference type="NCBIfam" id="TIGR00514">
    <property type="entry name" value="accC"/>
    <property type="match status" value="1"/>
</dbReference>
<dbReference type="PROSITE" id="PS50975">
    <property type="entry name" value="ATP_GRASP"/>
    <property type="match status" value="1"/>
</dbReference>
<evidence type="ECO:0000256" key="4">
    <source>
        <dbReference type="ARBA" id="ARBA00013263"/>
    </source>
</evidence>
<evidence type="ECO:0000256" key="15">
    <source>
        <dbReference type="RuleBase" id="RU365063"/>
    </source>
</evidence>
<dbReference type="InterPro" id="IPR011761">
    <property type="entry name" value="ATP-grasp"/>
</dbReference>
<dbReference type="EC" id="6.3.4.14" evidence="4 15"/>
<dbReference type="Pfam" id="PF02786">
    <property type="entry name" value="CPSase_L_D2"/>
    <property type="match status" value="1"/>
</dbReference>
<evidence type="ECO:0000256" key="13">
    <source>
        <dbReference type="ARBA" id="ARBA00048600"/>
    </source>
</evidence>
<comment type="subunit">
    <text evidence="3 15">Acetyl-CoA carboxylase is a heterohexamer of biotin carboxyl carrier protein, biotin carboxylase and the two subunits of carboxyl transferase in a 2:2 complex.</text>
</comment>
<dbReference type="PROSITE" id="PS50979">
    <property type="entry name" value="BC"/>
    <property type="match status" value="1"/>
</dbReference>
<evidence type="ECO:0000256" key="5">
    <source>
        <dbReference type="ARBA" id="ARBA00017242"/>
    </source>
</evidence>
<dbReference type="InterPro" id="IPR004549">
    <property type="entry name" value="Acetyl_CoA_COase_biotin_COase"/>
</dbReference>
<keyword evidence="15" id="KW-0443">Lipid metabolism</keyword>
<dbReference type="InterPro" id="IPR005479">
    <property type="entry name" value="CPAse_ATP-bd"/>
</dbReference>
<dbReference type="RefSeq" id="WP_146571697.1">
    <property type="nucleotide sequence ID" value="NZ_CP042306.1"/>
</dbReference>
<evidence type="ECO:0000256" key="10">
    <source>
        <dbReference type="ARBA" id="ARBA00022842"/>
    </source>
</evidence>
<dbReference type="GO" id="GO:0046872">
    <property type="term" value="F:metal ion binding"/>
    <property type="evidence" value="ECO:0007669"/>
    <property type="project" value="UniProtKB-KW"/>
</dbReference>
<sequence length="455" mass="49827">MPEIKKLLIANRGEIALRIHRACHEMGIKTVAVHSTADADAMHVRLADEAICIGPPPATESYLNIPNIISAAEISHADAIHPGYGFLSENAKFAEIIEAHGIIFVGPKPEHIRTMGDKIEAKRTAGALGLPLVPGSDGAIEDVEEAKKIAEAAGYPVIIKAASGGGGRGMKVVYDPQELETQMQQAGSEAKAAFGDATVYLEKYLGNPRHIEIQVFGDGNGNAIHLGERDCSLQRRHQKVLEEAPSPVLSAEERARIGGVCAKAMADMGYRGAGTIEFLWEDGEFYFIEMNTRLQVEHPVTEAITGLDLVREQIRVAEGHGLTLRQEDVHFRGHAIECRINAEDPRTFAPSPGLVKQYHAPGGMNVRVDSGLYAGYRVPPYYDSMIAKLIVYGTTRAGAIRRLRRALEEFVVEGMKTTIPLHRALIEDPEFLEGQYTIKWLEEWLARQEEGDGDA</sequence>
<evidence type="ECO:0000256" key="7">
    <source>
        <dbReference type="ARBA" id="ARBA00022723"/>
    </source>
</evidence>
<dbReference type="InterPro" id="IPR005481">
    <property type="entry name" value="BC-like_N"/>
</dbReference>
<dbReference type="InterPro" id="IPR051602">
    <property type="entry name" value="ACC_Biotin_Carboxylase"/>
</dbReference>
<feature type="domain" description="Biotin carboxylation" evidence="17">
    <location>
        <begin position="3"/>
        <end position="446"/>
    </location>
</feature>
<dbReference type="EMBL" id="CP042306">
    <property type="protein sequence ID" value="QDZ07827.1"/>
    <property type="molecule type" value="Genomic_DNA"/>
</dbReference>
<evidence type="ECO:0000313" key="18">
    <source>
        <dbReference type="EMBL" id="QDZ07827.1"/>
    </source>
</evidence>
<dbReference type="NCBIfam" id="NF006367">
    <property type="entry name" value="PRK08591.1"/>
    <property type="match status" value="1"/>
</dbReference>
<dbReference type="Pfam" id="PF02785">
    <property type="entry name" value="Biotin_carb_C"/>
    <property type="match status" value="1"/>
</dbReference>
<dbReference type="OrthoDB" id="9763189at2"/>
<dbReference type="PANTHER" id="PTHR48095:SF2">
    <property type="entry name" value="BIOTIN CARBOXYLASE, CHLOROPLASTIC"/>
    <property type="match status" value="1"/>
</dbReference>
<keyword evidence="7" id="KW-0479">Metal-binding</keyword>
<dbReference type="PROSITE" id="PS00866">
    <property type="entry name" value="CPSASE_1"/>
    <property type="match status" value="1"/>
</dbReference>
<proteinExistence type="predicted"/>
<keyword evidence="11 15" id="KW-0092">Biotin</keyword>
<evidence type="ECO:0000256" key="2">
    <source>
        <dbReference type="ARBA" id="ARBA00004956"/>
    </source>
</evidence>
<dbReference type="KEGG" id="spai:FPZ24_10305"/>
<keyword evidence="15" id="KW-0444">Lipid biosynthesis</keyword>
<dbReference type="SUPFAM" id="SSF51246">
    <property type="entry name" value="Rudiment single hybrid motif"/>
    <property type="match status" value="1"/>
</dbReference>
<dbReference type="InterPro" id="IPR005482">
    <property type="entry name" value="Biotin_COase_C"/>
</dbReference>
<keyword evidence="15" id="KW-0275">Fatty acid biosynthesis</keyword>
<feature type="domain" description="ATP-grasp" evidence="16">
    <location>
        <begin position="122"/>
        <end position="318"/>
    </location>
</feature>
<gene>
    <name evidence="18" type="primary">accC</name>
    <name evidence="18" type="ORF">FPZ24_10305</name>
</gene>
<comment type="catalytic activity">
    <reaction evidence="13 15">
        <text>N(6)-biotinyl-L-lysyl-[protein] + hydrogencarbonate + ATP = N(6)-carboxybiotinyl-L-lysyl-[protein] + ADP + phosphate + H(+)</text>
        <dbReference type="Rhea" id="RHEA:13501"/>
        <dbReference type="Rhea" id="RHEA-COMP:10505"/>
        <dbReference type="Rhea" id="RHEA-COMP:10506"/>
        <dbReference type="ChEBI" id="CHEBI:15378"/>
        <dbReference type="ChEBI" id="CHEBI:17544"/>
        <dbReference type="ChEBI" id="CHEBI:30616"/>
        <dbReference type="ChEBI" id="CHEBI:43474"/>
        <dbReference type="ChEBI" id="CHEBI:83144"/>
        <dbReference type="ChEBI" id="CHEBI:83145"/>
        <dbReference type="ChEBI" id="CHEBI:456216"/>
        <dbReference type="EC" id="6.3.4.14"/>
    </reaction>
</comment>
<evidence type="ECO:0000259" key="16">
    <source>
        <dbReference type="PROSITE" id="PS50975"/>
    </source>
</evidence>
<keyword evidence="19" id="KW-1185">Reference proteome</keyword>
<dbReference type="InterPro" id="IPR011764">
    <property type="entry name" value="Biotin_carboxylation_dom"/>
</dbReference>
<evidence type="ECO:0000256" key="9">
    <source>
        <dbReference type="ARBA" id="ARBA00022840"/>
    </source>
</evidence>
<dbReference type="GO" id="GO:0005524">
    <property type="term" value="F:ATP binding"/>
    <property type="evidence" value="ECO:0007669"/>
    <property type="project" value="UniProtKB-UniRule"/>
</dbReference>
<evidence type="ECO:0000256" key="12">
    <source>
        <dbReference type="ARBA" id="ARBA00033786"/>
    </source>
</evidence>
<keyword evidence="10" id="KW-0460">Magnesium</keyword>
<evidence type="ECO:0000256" key="8">
    <source>
        <dbReference type="ARBA" id="ARBA00022741"/>
    </source>
</evidence>
<evidence type="ECO:0000256" key="11">
    <source>
        <dbReference type="ARBA" id="ARBA00023267"/>
    </source>
</evidence>
<dbReference type="GO" id="GO:0006633">
    <property type="term" value="P:fatty acid biosynthetic process"/>
    <property type="evidence" value="ECO:0007669"/>
    <property type="project" value="UniProtKB-KW"/>
</dbReference>
<dbReference type="Gene3D" id="3.30.470.20">
    <property type="entry name" value="ATP-grasp fold, B domain"/>
    <property type="match status" value="1"/>
</dbReference>
<dbReference type="SMART" id="SM00878">
    <property type="entry name" value="Biotin_carb_C"/>
    <property type="match status" value="1"/>
</dbReference>
<dbReference type="GO" id="GO:2001295">
    <property type="term" value="P:malonyl-CoA biosynthetic process"/>
    <property type="evidence" value="ECO:0007669"/>
    <property type="project" value="UniProtKB-UniPathway"/>
</dbReference>
<evidence type="ECO:0000256" key="6">
    <source>
        <dbReference type="ARBA" id="ARBA00022598"/>
    </source>
</evidence>
<comment type="pathway">
    <text evidence="2 15">Lipid metabolism; malonyl-CoA biosynthesis; malonyl-CoA from acetyl-CoA: step 1/1.</text>
</comment>
<dbReference type="GO" id="GO:0004075">
    <property type="term" value="F:biotin carboxylase activity"/>
    <property type="evidence" value="ECO:0007669"/>
    <property type="project" value="UniProtKB-EC"/>
</dbReference>
<dbReference type="PANTHER" id="PTHR48095">
    <property type="entry name" value="PYRUVATE CARBOXYLASE SUBUNIT A"/>
    <property type="match status" value="1"/>
</dbReference>